<dbReference type="GO" id="GO:0006886">
    <property type="term" value="P:intracellular protein transport"/>
    <property type="evidence" value="ECO:0007669"/>
    <property type="project" value="InterPro"/>
</dbReference>
<evidence type="ECO:0000256" key="3">
    <source>
        <dbReference type="ARBA" id="ARBA00022448"/>
    </source>
</evidence>
<keyword evidence="5 11" id="KW-0812">Transmembrane</keyword>
<evidence type="ECO:0000256" key="8">
    <source>
        <dbReference type="ARBA" id="ARBA00023136"/>
    </source>
</evidence>
<dbReference type="KEGG" id="bfo:118424087"/>
<sequence length="172" mass="19465">MGRALVLAAMCLAVMFLSHTMAADDFVDFCSDMTMYELYCDSCKYFFLKAVHDTANRTHGDLPLVLCSWPDVIQPYFELTRCHGRVASLMNCSDQSLHILRDEFMLSVHRNFFAHCNGTHSQHVDPETDEFLEMISAISSVSFAIVILIIALLITTTCSPRKYIRFCCSNGL</sequence>
<dbReference type="GO" id="GO:0043235">
    <property type="term" value="C:receptor complex"/>
    <property type="evidence" value="ECO:0000318"/>
    <property type="project" value="GO_Central"/>
</dbReference>
<dbReference type="RefSeq" id="XP_035688470.1">
    <property type="nucleotide sequence ID" value="XM_035832577.1"/>
</dbReference>
<evidence type="ECO:0000256" key="5">
    <source>
        <dbReference type="ARBA" id="ARBA00022692"/>
    </source>
</evidence>
<keyword evidence="8 11" id="KW-0472">Membrane</keyword>
<reference evidence="13" key="1">
    <citation type="journal article" date="2020" name="Nat. Ecol. Evol.">
        <title>Deeply conserved synteny resolves early events in vertebrate evolution.</title>
        <authorList>
            <person name="Simakov O."/>
            <person name="Marletaz F."/>
            <person name="Yue J.X."/>
            <person name="O'Connell B."/>
            <person name="Jenkins J."/>
            <person name="Brandt A."/>
            <person name="Calef R."/>
            <person name="Tung C.H."/>
            <person name="Huang T.K."/>
            <person name="Schmutz J."/>
            <person name="Satoh N."/>
            <person name="Yu J.K."/>
            <person name="Putnam N.H."/>
            <person name="Green R.E."/>
            <person name="Rokhsar D.S."/>
        </authorList>
    </citation>
    <scope>NUCLEOTIDE SEQUENCE [LARGE SCALE GENOMIC DNA]</scope>
    <source>
        <strain evidence="13">S238N-H82</strain>
    </source>
</reference>
<feature type="signal peptide" evidence="12">
    <location>
        <begin position="1"/>
        <end position="22"/>
    </location>
</feature>
<dbReference type="InterPro" id="IPR038126">
    <property type="entry name" value="RAMP_sf"/>
</dbReference>
<dbReference type="GO" id="GO:0015026">
    <property type="term" value="F:coreceptor activity"/>
    <property type="evidence" value="ECO:0000318"/>
    <property type="project" value="GO_Central"/>
</dbReference>
<dbReference type="GO" id="GO:0015031">
    <property type="term" value="P:protein transport"/>
    <property type="evidence" value="ECO:0000318"/>
    <property type="project" value="GO_Central"/>
</dbReference>
<evidence type="ECO:0000256" key="9">
    <source>
        <dbReference type="ARBA" id="ARBA00023157"/>
    </source>
</evidence>
<keyword evidence="4" id="KW-1003">Cell membrane</keyword>
<evidence type="ECO:0000256" key="10">
    <source>
        <dbReference type="ARBA" id="ARBA00023170"/>
    </source>
</evidence>
<keyword evidence="10" id="KW-0675">Receptor</keyword>
<dbReference type="AlphaFoldDB" id="A0A9J7N0R8"/>
<dbReference type="Pfam" id="PF04901">
    <property type="entry name" value="RAMP"/>
    <property type="match status" value="1"/>
</dbReference>
<comment type="subcellular location">
    <subcellularLocation>
        <location evidence="1">Cell membrane</location>
        <topology evidence="1">Single-pass type I membrane protein</topology>
    </subcellularLocation>
</comment>
<feature type="chain" id="PRO_5044699099" evidence="12">
    <location>
        <begin position="23"/>
        <end position="172"/>
    </location>
</feature>
<organism evidence="13 16">
    <name type="scientific">Branchiostoma floridae</name>
    <name type="common">Florida lancelet</name>
    <name type="synonym">Amphioxus</name>
    <dbReference type="NCBI Taxonomy" id="7739"/>
    <lineage>
        <taxon>Eukaryota</taxon>
        <taxon>Metazoa</taxon>
        <taxon>Chordata</taxon>
        <taxon>Cephalochordata</taxon>
        <taxon>Leptocardii</taxon>
        <taxon>Amphioxiformes</taxon>
        <taxon>Branchiostomatidae</taxon>
        <taxon>Branchiostoma</taxon>
    </lineage>
</organism>
<dbReference type="RefSeq" id="XP_035688471.1">
    <property type="nucleotide sequence ID" value="XM_035832578.1"/>
</dbReference>
<evidence type="ECO:0000256" key="1">
    <source>
        <dbReference type="ARBA" id="ARBA00004251"/>
    </source>
</evidence>
<evidence type="ECO:0000256" key="11">
    <source>
        <dbReference type="SAM" id="Phobius"/>
    </source>
</evidence>
<dbReference type="InterPro" id="IPR006985">
    <property type="entry name" value="RAMP"/>
</dbReference>
<keyword evidence="7 11" id="KW-1133">Transmembrane helix</keyword>
<evidence type="ECO:0000256" key="4">
    <source>
        <dbReference type="ARBA" id="ARBA00022475"/>
    </source>
</evidence>
<dbReference type="OrthoDB" id="9995548at2759"/>
<dbReference type="PANTHER" id="PTHR14076:SF7">
    <property type="entry name" value="RECEPTOR ACTIVITY-MODIFYING PROTEIN 1-LIKE"/>
    <property type="match status" value="1"/>
</dbReference>
<proteinExistence type="inferred from homology"/>
<accession>A0A9J7N0R8</accession>
<dbReference type="Gene3D" id="1.10.150.510">
    <property type="entry name" value="Receptor activity modifying family"/>
    <property type="match status" value="1"/>
</dbReference>
<evidence type="ECO:0000313" key="15">
    <source>
        <dbReference type="RefSeq" id="XP_035688471.1"/>
    </source>
</evidence>
<dbReference type="PANTHER" id="PTHR14076">
    <property type="entry name" value="RECEPTOR ACTIVITY MODIFYING PROTEIN RAMP"/>
    <property type="match status" value="1"/>
</dbReference>
<comment type="similarity">
    <text evidence="2">Belongs to the RAMP family.</text>
</comment>
<evidence type="ECO:0000256" key="2">
    <source>
        <dbReference type="ARBA" id="ARBA00007087"/>
    </source>
</evidence>
<evidence type="ECO:0000313" key="13">
    <source>
        <dbReference type="Proteomes" id="UP000001554"/>
    </source>
</evidence>
<dbReference type="Proteomes" id="UP000001554">
    <property type="component" value="Chromosome 10"/>
</dbReference>
<evidence type="ECO:0000313" key="14">
    <source>
        <dbReference type="RefSeq" id="XP_035688470.1"/>
    </source>
</evidence>
<feature type="transmembrane region" description="Helical" evidence="11">
    <location>
        <begin position="134"/>
        <end position="155"/>
    </location>
</feature>
<dbReference type="GO" id="GO:0072659">
    <property type="term" value="P:protein localization to plasma membrane"/>
    <property type="evidence" value="ECO:0000318"/>
    <property type="project" value="GO_Central"/>
</dbReference>
<reference evidence="14 15" key="2">
    <citation type="submission" date="2025-04" db="UniProtKB">
        <authorList>
            <consortium name="RefSeq"/>
        </authorList>
    </citation>
    <scope>IDENTIFICATION</scope>
    <source>
        <strain evidence="14 15">S238N-H82</strain>
        <tissue evidence="14 15">Testes</tissue>
    </source>
</reference>
<dbReference type="GeneID" id="118424087"/>
<dbReference type="GO" id="GO:0008277">
    <property type="term" value="P:regulation of G protein-coupled receptor signaling pathway"/>
    <property type="evidence" value="ECO:0007669"/>
    <property type="project" value="InterPro"/>
</dbReference>
<protein>
    <submittedName>
        <fullName evidence="14 15">Uncharacterized protein LOC118424087</fullName>
    </submittedName>
</protein>
<evidence type="ECO:0000313" key="16">
    <source>
        <dbReference type="RefSeq" id="XP_035688472.1"/>
    </source>
</evidence>
<evidence type="ECO:0000256" key="6">
    <source>
        <dbReference type="ARBA" id="ARBA00022729"/>
    </source>
</evidence>
<dbReference type="GO" id="GO:0009986">
    <property type="term" value="C:cell surface"/>
    <property type="evidence" value="ECO:0000318"/>
    <property type="project" value="GO_Central"/>
</dbReference>
<gene>
    <name evidence="14 15 16" type="primary">LOC118424087</name>
</gene>
<evidence type="ECO:0000256" key="12">
    <source>
        <dbReference type="SAM" id="SignalP"/>
    </source>
</evidence>
<dbReference type="OMA" id="YCCSNEL"/>
<name>A0A9J7N0R8_BRAFL</name>
<dbReference type="GO" id="GO:0006816">
    <property type="term" value="P:calcium ion transport"/>
    <property type="evidence" value="ECO:0000318"/>
    <property type="project" value="GO_Central"/>
</dbReference>
<dbReference type="RefSeq" id="XP_035688472.1">
    <property type="nucleotide sequence ID" value="XM_035832579.1"/>
</dbReference>
<dbReference type="GO" id="GO:0007186">
    <property type="term" value="P:G protein-coupled receptor signaling pathway"/>
    <property type="evidence" value="ECO:0000318"/>
    <property type="project" value="GO_Central"/>
</dbReference>
<dbReference type="GO" id="GO:0005886">
    <property type="term" value="C:plasma membrane"/>
    <property type="evidence" value="ECO:0007669"/>
    <property type="project" value="UniProtKB-SubCell"/>
</dbReference>
<keyword evidence="3" id="KW-0813">Transport</keyword>
<keyword evidence="6 12" id="KW-0732">Signal</keyword>
<dbReference type="GO" id="GO:0032870">
    <property type="term" value="P:cellular response to hormone stimulus"/>
    <property type="evidence" value="ECO:0000318"/>
    <property type="project" value="GO_Central"/>
</dbReference>
<keyword evidence="9" id="KW-1015">Disulfide bond</keyword>
<dbReference type="GO" id="GO:0031623">
    <property type="term" value="P:receptor internalization"/>
    <property type="evidence" value="ECO:0000318"/>
    <property type="project" value="GO_Central"/>
</dbReference>
<evidence type="ECO:0000256" key="7">
    <source>
        <dbReference type="ARBA" id="ARBA00022989"/>
    </source>
</evidence>
<keyword evidence="13" id="KW-1185">Reference proteome</keyword>